<dbReference type="Pfam" id="PF05016">
    <property type="entry name" value="ParE_toxin"/>
    <property type="match status" value="1"/>
</dbReference>
<keyword evidence="2" id="KW-1277">Toxin-antitoxin system</keyword>
<reference evidence="3" key="1">
    <citation type="submission" date="2019-01" db="EMBL/GenBank/DDBJ databases">
        <authorList>
            <person name="Ashton P.M."/>
            <person name="Dallman T."/>
            <person name="Nair S."/>
            <person name="De Pinna E."/>
            <person name="Peters T."/>
            <person name="Grant K."/>
        </authorList>
    </citation>
    <scope>NUCLEOTIDE SEQUENCE</scope>
    <source>
        <strain evidence="3">500372</strain>
    </source>
</reference>
<accession>A0A5X8Y4V9</accession>
<proteinExistence type="inferred from homology"/>
<comment type="similarity">
    <text evidence="1">Belongs to the RelE toxin family.</text>
</comment>
<dbReference type="EMBL" id="AAHWTY010000134">
    <property type="protein sequence ID" value="ECB1915716.1"/>
    <property type="molecule type" value="Genomic_DNA"/>
</dbReference>
<name>A0A5X8Y4V9_SALNE</name>
<comment type="caution">
    <text evidence="3">The sequence shown here is derived from an EMBL/GenBank/DDBJ whole genome shotgun (WGS) entry which is preliminary data.</text>
</comment>
<dbReference type="PANTHER" id="PTHR33755">
    <property type="entry name" value="TOXIN PARE1-RELATED"/>
    <property type="match status" value="1"/>
</dbReference>
<protein>
    <submittedName>
        <fullName evidence="3">Type II toxin-antitoxin system RelE/ParE family toxin</fullName>
    </submittedName>
</protein>
<evidence type="ECO:0000256" key="2">
    <source>
        <dbReference type="ARBA" id="ARBA00022649"/>
    </source>
</evidence>
<dbReference type="InterPro" id="IPR035093">
    <property type="entry name" value="RelE/ParE_toxin_dom_sf"/>
</dbReference>
<dbReference type="InterPro" id="IPR051803">
    <property type="entry name" value="TA_system_RelE-like_toxin"/>
</dbReference>
<dbReference type="AlphaFoldDB" id="A0A5X8Y4V9"/>
<organism evidence="3">
    <name type="scientific">Salmonella newport</name>
    <dbReference type="NCBI Taxonomy" id="108619"/>
    <lineage>
        <taxon>Bacteria</taxon>
        <taxon>Pseudomonadati</taxon>
        <taxon>Pseudomonadota</taxon>
        <taxon>Gammaproteobacteria</taxon>
        <taxon>Enterobacterales</taxon>
        <taxon>Enterobacteriaceae</taxon>
        <taxon>Salmonella</taxon>
    </lineage>
</organism>
<dbReference type="Gene3D" id="3.30.2310.20">
    <property type="entry name" value="RelE-like"/>
    <property type="match status" value="1"/>
</dbReference>
<sequence>MNVIWTPEAEQDRYDIFDYISIANVLAAIEMDEVLLKSSVMLKDFPMMGHKGDDPSTLEVFPHPNYRMIYAIRSNTVWILSLVHTARKWPLEK</sequence>
<evidence type="ECO:0000256" key="1">
    <source>
        <dbReference type="ARBA" id="ARBA00006226"/>
    </source>
</evidence>
<evidence type="ECO:0000313" key="3">
    <source>
        <dbReference type="EMBL" id="ECB1915716.1"/>
    </source>
</evidence>
<gene>
    <name evidence="3" type="ORF">EVG73_25675</name>
</gene>
<dbReference type="InterPro" id="IPR007712">
    <property type="entry name" value="RelE/ParE_toxin"/>
</dbReference>
<dbReference type="PANTHER" id="PTHR33755:SF6">
    <property type="entry name" value="PLASMID STABILIZATION SYSTEM PROTEIN"/>
    <property type="match status" value="1"/>
</dbReference>